<keyword evidence="3" id="KW-1185">Reference proteome</keyword>
<name>A0ABQ9YBX5_9EUKA</name>
<organism evidence="2 3">
    <name type="scientific">Blattamonas nauphoetae</name>
    <dbReference type="NCBI Taxonomy" id="2049346"/>
    <lineage>
        <taxon>Eukaryota</taxon>
        <taxon>Metamonada</taxon>
        <taxon>Preaxostyla</taxon>
        <taxon>Oxymonadida</taxon>
        <taxon>Blattamonas</taxon>
    </lineage>
</organism>
<feature type="compositionally biased region" description="Polar residues" evidence="1">
    <location>
        <begin position="86"/>
        <end position="100"/>
    </location>
</feature>
<gene>
    <name evidence="2" type="ORF">BLNAU_3882</name>
</gene>
<dbReference type="EMBL" id="JARBJD010000018">
    <property type="protein sequence ID" value="KAK2961114.1"/>
    <property type="molecule type" value="Genomic_DNA"/>
</dbReference>
<evidence type="ECO:0000313" key="3">
    <source>
        <dbReference type="Proteomes" id="UP001281761"/>
    </source>
</evidence>
<accession>A0ABQ9YBX5</accession>
<sequence length="121" mass="12579">MSIIFGGSFGSSSTSRNRTNRSDDFPAPVRPHTPIVSPPVMSKFTPSARTADQDGICTSRLQIGCLPSLATLQALPLRASMLPEAASSNRSQLARTTSSAIPDPLSVGSAADPDSKTSCTT</sequence>
<feature type="compositionally biased region" description="Low complexity" evidence="1">
    <location>
        <begin position="1"/>
        <end position="17"/>
    </location>
</feature>
<feature type="region of interest" description="Disordered" evidence="1">
    <location>
        <begin position="1"/>
        <end position="47"/>
    </location>
</feature>
<reference evidence="2 3" key="1">
    <citation type="journal article" date="2022" name="bioRxiv">
        <title>Genomics of Preaxostyla Flagellates Illuminates Evolutionary Transitions and the Path Towards Mitochondrial Loss.</title>
        <authorList>
            <person name="Novak L.V.F."/>
            <person name="Treitli S.C."/>
            <person name="Pyrih J."/>
            <person name="Halakuc P."/>
            <person name="Pipaliya S.V."/>
            <person name="Vacek V."/>
            <person name="Brzon O."/>
            <person name="Soukal P."/>
            <person name="Eme L."/>
            <person name="Dacks J.B."/>
            <person name="Karnkowska A."/>
            <person name="Elias M."/>
            <person name="Hampl V."/>
        </authorList>
    </citation>
    <scope>NUCLEOTIDE SEQUENCE [LARGE SCALE GENOMIC DNA]</scope>
    <source>
        <strain evidence="2">NAU3</strain>
        <tissue evidence="2">Gut</tissue>
    </source>
</reference>
<evidence type="ECO:0000313" key="2">
    <source>
        <dbReference type="EMBL" id="KAK2961114.1"/>
    </source>
</evidence>
<protein>
    <submittedName>
        <fullName evidence="2">Uncharacterized protein</fullName>
    </submittedName>
</protein>
<proteinExistence type="predicted"/>
<evidence type="ECO:0000256" key="1">
    <source>
        <dbReference type="SAM" id="MobiDB-lite"/>
    </source>
</evidence>
<feature type="region of interest" description="Disordered" evidence="1">
    <location>
        <begin position="84"/>
        <end position="121"/>
    </location>
</feature>
<dbReference type="Proteomes" id="UP001281761">
    <property type="component" value="Unassembled WGS sequence"/>
</dbReference>
<comment type="caution">
    <text evidence="2">The sequence shown here is derived from an EMBL/GenBank/DDBJ whole genome shotgun (WGS) entry which is preliminary data.</text>
</comment>